<dbReference type="AlphaFoldDB" id="A0AAD4X890"/>
<reference evidence="1" key="1">
    <citation type="submission" date="2022-04" db="EMBL/GenBank/DDBJ databases">
        <title>A functionally conserved STORR gene fusion in Papaver species that diverged 16.8 million years ago.</title>
        <authorList>
            <person name="Catania T."/>
        </authorList>
    </citation>
    <scope>NUCLEOTIDE SEQUENCE</scope>
    <source>
        <strain evidence="1">S-188037</strain>
    </source>
</reference>
<evidence type="ECO:0000313" key="1">
    <source>
        <dbReference type="EMBL" id="KAI3857558.1"/>
    </source>
</evidence>
<comment type="caution">
    <text evidence="1">The sequence shown here is derived from an EMBL/GenBank/DDBJ whole genome shotgun (WGS) entry which is preliminary data.</text>
</comment>
<organism evidence="1 2">
    <name type="scientific">Papaver atlanticum</name>
    <dbReference type="NCBI Taxonomy" id="357466"/>
    <lineage>
        <taxon>Eukaryota</taxon>
        <taxon>Viridiplantae</taxon>
        <taxon>Streptophyta</taxon>
        <taxon>Embryophyta</taxon>
        <taxon>Tracheophyta</taxon>
        <taxon>Spermatophyta</taxon>
        <taxon>Magnoliopsida</taxon>
        <taxon>Ranunculales</taxon>
        <taxon>Papaveraceae</taxon>
        <taxon>Papaveroideae</taxon>
        <taxon>Papaver</taxon>
    </lineage>
</organism>
<dbReference type="Proteomes" id="UP001202328">
    <property type="component" value="Unassembled WGS sequence"/>
</dbReference>
<evidence type="ECO:0000313" key="2">
    <source>
        <dbReference type="Proteomes" id="UP001202328"/>
    </source>
</evidence>
<accession>A0AAD4X890</accession>
<keyword evidence="2" id="KW-1185">Reference proteome</keyword>
<sequence length="105" mass="11541">QLELKQKIDTPSDFKGTRLIFKDIGTGLFHKKMPGEVVIRQKLPKAHVLRLDSHRGEVNEHGNEGWGGFSEYALASKASTVKILAEVVAAGLPIAGLTPLQERRV</sequence>
<dbReference type="EMBL" id="JAJJMB010014829">
    <property type="protein sequence ID" value="KAI3857558.1"/>
    <property type="molecule type" value="Genomic_DNA"/>
</dbReference>
<gene>
    <name evidence="1" type="ORF">MKW98_028822</name>
</gene>
<feature type="non-terminal residue" evidence="1">
    <location>
        <position position="105"/>
    </location>
</feature>
<protein>
    <submittedName>
        <fullName evidence="1">Uncharacterized protein</fullName>
    </submittedName>
</protein>
<proteinExistence type="predicted"/>
<name>A0AAD4X890_9MAGN</name>